<sequence length="231" mass="26501">MSSPRMQNYDKAPFLVRIVKYTCGTCFRRWQSANGNLEDYQICKNCYSKCYPGEYKWQAPNKKGNQNQETFVAHNTELCGKCIRLGSSCMELRNEDSNPGTIVSNEDGEDFILENNSDLSSFLVIKEKPDKKKKKDKSRDKPDNKAATMERKKEKNSVTTVKEVGIFENKEKMENMEAKMEGAKDKDIPYYISLVLMIIKAARENNEKKEENVSSEESNVTSMVVRPNVTD</sequence>
<feature type="compositionally biased region" description="Low complexity" evidence="1">
    <location>
        <begin position="215"/>
        <end position="225"/>
    </location>
</feature>
<reference evidence="2" key="1">
    <citation type="submission" date="2020-12" db="EMBL/GenBank/DDBJ databases">
        <title>Metabolic potential, ecology and presence of endohyphal bacteria is reflected in genomic diversity of Mucoromycotina.</title>
        <authorList>
            <person name="Muszewska A."/>
            <person name="Okrasinska A."/>
            <person name="Steczkiewicz K."/>
            <person name="Drgas O."/>
            <person name="Orlowska M."/>
            <person name="Perlinska-Lenart U."/>
            <person name="Aleksandrzak-Piekarczyk T."/>
            <person name="Szatraj K."/>
            <person name="Zielenkiewicz U."/>
            <person name="Pilsyk S."/>
            <person name="Malc E."/>
            <person name="Mieczkowski P."/>
            <person name="Kruszewska J.S."/>
            <person name="Biernat P."/>
            <person name="Pawlowska J."/>
        </authorList>
    </citation>
    <scope>NUCLEOTIDE SEQUENCE</scope>
    <source>
        <strain evidence="2">WA0000017839</strain>
    </source>
</reference>
<evidence type="ECO:0000256" key="1">
    <source>
        <dbReference type="SAM" id="MobiDB-lite"/>
    </source>
</evidence>
<dbReference type="OrthoDB" id="10038672at2759"/>
<feature type="compositionally biased region" description="Basic and acidic residues" evidence="1">
    <location>
        <begin position="137"/>
        <end position="156"/>
    </location>
</feature>
<keyword evidence="3" id="KW-1185">Reference proteome</keyword>
<proteinExistence type="predicted"/>
<evidence type="ECO:0000313" key="3">
    <source>
        <dbReference type="Proteomes" id="UP000603453"/>
    </source>
</evidence>
<name>A0A8H7V5F7_9FUNG</name>
<evidence type="ECO:0000313" key="2">
    <source>
        <dbReference type="EMBL" id="KAG2202044.1"/>
    </source>
</evidence>
<accession>A0A8H7V5F7</accession>
<organism evidence="2 3">
    <name type="scientific">Mucor saturninus</name>
    <dbReference type="NCBI Taxonomy" id="64648"/>
    <lineage>
        <taxon>Eukaryota</taxon>
        <taxon>Fungi</taxon>
        <taxon>Fungi incertae sedis</taxon>
        <taxon>Mucoromycota</taxon>
        <taxon>Mucoromycotina</taxon>
        <taxon>Mucoromycetes</taxon>
        <taxon>Mucorales</taxon>
        <taxon>Mucorineae</taxon>
        <taxon>Mucoraceae</taxon>
        <taxon>Mucor</taxon>
    </lineage>
</organism>
<dbReference type="Proteomes" id="UP000603453">
    <property type="component" value="Unassembled WGS sequence"/>
</dbReference>
<dbReference type="EMBL" id="JAEPRD010000065">
    <property type="protein sequence ID" value="KAG2202044.1"/>
    <property type="molecule type" value="Genomic_DNA"/>
</dbReference>
<dbReference type="AlphaFoldDB" id="A0A8H7V5F7"/>
<feature type="region of interest" description="Disordered" evidence="1">
    <location>
        <begin position="130"/>
        <end position="157"/>
    </location>
</feature>
<protein>
    <submittedName>
        <fullName evidence="2">Uncharacterized protein</fullName>
    </submittedName>
</protein>
<comment type="caution">
    <text evidence="2">The sequence shown here is derived from an EMBL/GenBank/DDBJ whole genome shotgun (WGS) entry which is preliminary data.</text>
</comment>
<gene>
    <name evidence="2" type="ORF">INT47_006236</name>
</gene>
<feature type="region of interest" description="Disordered" evidence="1">
    <location>
        <begin position="206"/>
        <end position="231"/>
    </location>
</feature>